<evidence type="ECO:0000256" key="6">
    <source>
        <dbReference type="ARBA" id="ARBA00023004"/>
    </source>
</evidence>
<dbReference type="PROSITE" id="PS00086">
    <property type="entry name" value="CYTOCHROME_P450"/>
    <property type="match status" value="1"/>
</dbReference>
<keyword evidence="4 8" id="KW-0479">Metal-binding</keyword>
<keyword evidence="7 8" id="KW-0503">Monooxygenase</keyword>
<name>A0A511MC92_9NOCA</name>
<evidence type="ECO:0000313" key="11">
    <source>
        <dbReference type="Proteomes" id="UP000321424"/>
    </source>
</evidence>
<dbReference type="GO" id="GO:0006707">
    <property type="term" value="P:cholesterol catabolic process"/>
    <property type="evidence" value="ECO:0007669"/>
    <property type="project" value="TreeGrafter"/>
</dbReference>
<evidence type="ECO:0000256" key="2">
    <source>
        <dbReference type="ARBA" id="ARBA00010617"/>
    </source>
</evidence>
<dbReference type="PANTHER" id="PTHR46696:SF4">
    <property type="entry name" value="BIOTIN BIOSYNTHESIS CYTOCHROME P450"/>
    <property type="match status" value="1"/>
</dbReference>
<dbReference type="CDD" id="cd20625">
    <property type="entry name" value="CYP164-like"/>
    <property type="match status" value="1"/>
</dbReference>
<comment type="caution">
    <text evidence="10">The sequence shown here is derived from an EMBL/GenBank/DDBJ whole genome shotgun (WGS) entry which is preliminary data.</text>
</comment>
<accession>A0A511MC92</accession>
<sequence length="412" mass="44885">MRARRGDPVSEILAGRRAGPNPYPFGDRVREQGRLVRTPFSWVSADHEVCRNILRDKNFGVTPPETMNLPGPVLRLLRATDPKLANPVEPPSMLMVDPPEHTRYRKLVAQEFTPRAVARLRDRIAEVTDELLADLATRPAADLIQDFARLLPVAIICEILGVPKEKEGELLELGHAGAPLLDVGISWRAFRGAMAALRDSQDYLEGHIEQLRADPGDNILSELTVGGLLTKPELMATATLVTGAGFETTVNLLGNGIVALHENPDQLDLLRAEPHRWPGAVEEILRYDSPVQMTARIALCDREVAGQKIARGEMVSLLLGAANRDPAVFADPTRFDVTRPNAKDHLSFSSGVHACLGASLARTEGVIALSALYERFPGLRLTGPPERRGLVNLRGYQRIPAAPGLPAASSTV</sequence>
<protein>
    <submittedName>
        <fullName evidence="10">Putative cytochrome P450</fullName>
    </submittedName>
</protein>
<dbReference type="GO" id="GO:0036199">
    <property type="term" value="F:cholest-4-en-3-one 26-monooxygenase activity"/>
    <property type="evidence" value="ECO:0007669"/>
    <property type="project" value="TreeGrafter"/>
</dbReference>
<dbReference type="PRINTS" id="PR00359">
    <property type="entry name" value="BP450"/>
</dbReference>
<keyword evidence="3 8" id="KW-0349">Heme</keyword>
<comment type="cofactor">
    <cofactor evidence="1">
        <name>heme</name>
        <dbReference type="ChEBI" id="CHEBI:30413"/>
    </cofactor>
</comment>
<dbReference type="Pfam" id="PF00067">
    <property type="entry name" value="p450"/>
    <property type="match status" value="1"/>
</dbReference>
<dbReference type="InterPro" id="IPR001128">
    <property type="entry name" value="Cyt_P450"/>
</dbReference>
<organism evidence="10 11">
    <name type="scientific">Nocardia ninae NBRC 108245</name>
    <dbReference type="NCBI Taxonomy" id="1210091"/>
    <lineage>
        <taxon>Bacteria</taxon>
        <taxon>Bacillati</taxon>
        <taxon>Actinomycetota</taxon>
        <taxon>Actinomycetes</taxon>
        <taxon>Mycobacteriales</taxon>
        <taxon>Nocardiaceae</taxon>
        <taxon>Nocardia</taxon>
    </lineage>
</organism>
<keyword evidence="5 8" id="KW-0560">Oxidoreductase</keyword>
<keyword evidence="11" id="KW-1185">Reference proteome</keyword>
<dbReference type="InterPro" id="IPR017972">
    <property type="entry name" value="Cyt_P450_CS"/>
</dbReference>
<keyword evidence="6 8" id="KW-0408">Iron</keyword>
<evidence type="ECO:0000256" key="5">
    <source>
        <dbReference type="ARBA" id="ARBA00023002"/>
    </source>
</evidence>
<feature type="region of interest" description="Disordered" evidence="9">
    <location>
        <begin position="1"/>
        <end position="26"/>
    </location>
</feature>
<dbReference type="Gene3D" id="1.10.630.10">
    <property type="entry name" value="Cytochrome P450"/>
    <property type="match status" value="1"/>
</dbReference>
<dbReference type="PANTHER" id="PTHR46696">
    <property type="entry name" value="P450, PUTATIVE (EUROFUNG)-RELATED"/>
    <property type="match status" value="1"/>
</dbReference>
<evidence type="ECO:0000256" key="1">
    <source>
        <dbReference type="ARBA" id="ARBA00001971"/>
    </source>
</evidence>
<gene>
    <name evidence="10" type="ORF">NN4_22270</name>
</gene>
<evidence type="ECO:0000256" key="4">
    <source>
        <dbReference type="ARBA" id="ARBA00022723"/>
    </source>
</evidence>
<dbReference type="GO" id="GO:0020037">
    <property type="term" value="F:heme binding"/>
    <property type="evidence" value="ECO:0007669"/>
    <property type="project" value="InterPro"/>
</dbReference>
<dbReference type="EMBL" id="BJXA01000011">
    <property type="protein sequence ID" value="GEM37708.1"/>
    <property type="molecule type" value="Genomic_DNA"/>
</dbReference>
<comment type="similarity">
    <text evidence="2 8">Belongs to the cytochrome P450 family.</text>
</comment>
<evidence type="ECO:0000256" key="7">
    <source>
        <dbReference type="ARBA" id="ARBA00023033"/>
    </source>
</evidence>
<evidence type="ECO:0000313" key="10">
    <source>
        <dbReference type="EMBL" id="GEM37708.1"/>
    </source>
</evidence>
<dbReference type="Proteomes" id="UP000321424">
    <property type="component" value="Unassembled WGS sequence"/>
</dbReference>
<dbReference type="GO" id="GO:0005506">
    <property type="term" value="F:iron ion binding"/>
    <property type="evidence" value="ECO:0007669"/>
    <property type="project" value="InterPro"/>
</dbReference>
<proteinExistence type="inferred from homology"/>
<dbReference type="InterPro" id="IPR036396">
    <property type="entry name" value="Cyt_P450_sf"/>
</dbReference>
<dbReference type="GO" id="GO:0008395">
    <property type="term" value="F:steroid hydroxylase activity"/>
    <property type="evidence" value="ECO:0007669"/>
    <property type="project" value="TreeGrafter"/>
</dbReference>
<dbReference type="AlphaFoldDB" id="A0A511MC92"/>
<reference evidence="10 11" key="1">
    <citation type="submission" date="2019-07" db="EMBL/GenBank/DDBJ databases">
        <title>Whole genome shotgun sequence of Nocardia ninae NBRC 108245.</title>
        <authorList>
            <person name="Hosoyama A."/>
            <person name="Uohara A."/>
            <person name="Ohji S."/>
            <person name="Ichikawa N."/>
        </authorList>
    </citation>
    <scope>NUCLEOTIDE SEQUENCE [LARGE SCALE GENOMIC DNA]</scope>
    <source>
        <strain evidence="10 11">NBRC 108245</strain>
    </source>
</reference>
<dbReference type="SUPFAM" id="SSF48264">
    <property type="entry name" value="Cytochrome P450"/>
    <property type="match status" value="1"/>
</dbReference>
<evidence type="ECO:0000256" key="8">
    <source>
        <dbReference type="RuleBase" id="RU000461"/>
    </source>
</evidence>
<dbReference type="FunFam" id="1.10.630.10:FF:000018">
    <property type="entry name" value="Cytochrome P450 monooxygenase"/>
    <property type="match status" value="1"/>
</dbReference>
<dbReference type="InterPro" id="IPR002397">
    <property type="entry name" value="Cyt_P450_B"/>
</dbReference>
<evidence type="ECO:0000256" key="9">
    <source>
        <dbReference type="SAM" id="MobiDB-lite"/>
    </source>
</evidence>
<evidence type="ECO:0000256" key="3">
    <source>
        <dbReference type="ARBA" id="ARBA00022617"/>
    </source>
</evidence>